<proteinExistence type="predicted"/>
<name>A0ABD1ZVG8_VESSQ</name>
<reference evidence="1 2" key="1">
    <citation type="journal article" date="2024" name="Ann. Entomol. Soc. Am.">
        <title>Genomic analyses of the southern and eastern yellowjacket wasps (Hymenoptera: Vespidae) reveal evolutionary signatures of social life.</title>
        <authorList>
            <person name="Catto M.A."/>
            <person name="Caine P.B."/>
            <person name="Orr S.E."/>
            <person name="Hunt B.G."/>
            <person name="Goodisman M.A.D."/>
        </authorList>
    </citation>
    <scope>NUCLEOTIDE SEQUENCE [LARGE SCALE GENOMIC DNA]</scope>
    <source>
        <strain evidence="1">233</strain>
        <tissue evidence="1">Head and thorax</tissue>
    </source>
</reference>
<evidence type="ECO:0000313" key="2">
    <source>
        <dbReference type="Proteomes" id="UP001607302"/>
    </source>
</evidence>
<comment type="caution">
    <text evidence="1">The sequence shown here is derived from an EMBL/GenBank/DDBJ whole genome shotgun (WGS) entry which is preliminary data.</text>
</comment>
<accession>A0ABD1ZVG8</accession>
<dbReference type="Proteomes" id="UP001607302">
    <property type="component" value="Unassembled WGS sequence"/>
</dbReference>
<protein>
    <submittedName>
        <fullName evidence="1">Uncharacterized protein</fullName>
    </submittedName>
</protein>
<organism evidence="1 2">
    <name type="scientific">Vespula squamosa</name>
    <name type="common">Southern yellow jacket</name>
    <name type="synonym">Wasp</name>
    <dbReference type="NCBI Taxonomy" id="30214"/>
    <lineage>
        <taxon>Eukaryota</taxon>
        <taxon>Metazoa</taxon>
        <taxon>Ecdysozoa</taxon>
        <taxon>Arthropoda</taxon>
        <taxon>Hexapoda</taxon>
        <taxon>Insecta</taxon>
        <taxon>Pterygota</taxon>
        <taxon>Neoptera</taxon>
        <taxon>Endopterygota</taxon>
        <taxon>Hymenoptera</taxon>
        <taxon>Apocrita</taxon>
        <taxon>Aculeata</taxon>
        <taxon>Vespoidea</taxon>
        <taxon>Vespidae</taxon>
        <taxon>Vespinae</taxon>
        <taxon>Vespula</taxon>
    </lineage>
</organism>
<keyword evidence="2" id="KW-1185">Reference proteome</keyword>
<evidence type="ECO:0000313" key="1">
    <source>
        <dbReference type="EMBL" id="KAL2712369.1"/>
    </source>
</evidence>
<dbReference type="AlphaFoldDB" id="A0ABD1ZVG8"/>
<sequence>MKHEKLSIKITRGGVRGRGGVRASSSSPGRFAARTPVRQGVMISAPIAAPNEEEAEEEEEDNRDHSVCVWHYCQLCFYYRYEALGLESISKSLGRIVGCTHTRAIRLAGRPRFE</sequence>
<dbReference type="EMBL" id="JAUDFV010000166">
    <property type="protein sequence ID" value="KAL2712369.1"/>
    <property type="molecule type" value="Genomic_DNA"/>
</dbReference>
<gene>
    <name evidence="1" type="ORF">V1478_017892</name>
</gene>